<comment type="caution">
    <text evidence="2">The sequence shown here is derived from an EMBL/GenBank/DDBJ whole genome shotgun (WGS) entry which is preliminary data.</text>
</comment>
<feature type="region of interest" description="Disordered" evidence="1">
    <location>
        <begin position="45"/>
        <end position="87"/>
    </location>
</feature>
<accession>A0A645JKR2</accession>
<dbReference type="AlphaFoldDB" id="A0A645JKR2"/>
<evidence type="ECO:0000313" key="2">
    <source>
        <dbReference type="EMBL" id="MPN64016.1"/>
    </source>
</evidence>
<protein>
    <submittedName>
        <fullName evidence="2">Uncharacterized protein</fullName>
    </submittedName>
</protein>
<proteinExistence type="predicted"/>
<name>A0A645JKR2_9ZZZZ</name>
<feature type="region of interest" description="Disordered" evidence="1">
    <location>
        <begin position="1"/>
        <end position="27"/>
    </location>
</feature>
<reference evidence="2" key="1">
    <citation type="submission" date="2019-08" db="EMBL/GenBank/DDBJ databases">
        <authorList>
            <person name="Kucharzyk K."/>
            <person name="Murdoch R.W."/>
            <person name="Higgins S."/>
            <person name="Loffler F."/>
        </authorList>
    </citation>
    <scope>NUCLEOTIDE SEQUENCE</scope>
</reference>
<gene>
    <name evidence="2" type="ORF">SDC9_211785</name>
</gene>
<organism evidence="2">
    <name type="scientific">bioreactor metagenome</name>
    <dbReference type="NCBI Taxonomy" id="1076179"/>
    <lineage>
        <taxon>unclassified sequences</taxon>
        <taxon>metagenomes</taxon>
        <taxon>ecological metagenomes</taxon>
    </lineage>
</organism>
<sequence>MLEPALEPGKLAHPGDSRYGAGNEHDEDHVLQVIHPCESRRFRVLSHDPDFIPPPGKLQDNPEKKGENNRKDESPVNAGAPEDRQPG</sequence>
<feature type="compositionally biased region" description="Basic and acidic residues" evidence="1">
    <location>
        <begin position="60"/>
        <end position="74"/>
    </location>
</feature>
<evidence type="ECO:0000256" key="1">
    <source>
        <dbReference type="SAM" id="MobiDB-lite"/>
    </source>
</evidence>
<dbReference type="EMBL" id="VSSQ01144335">
    <property type="protein sequence ID" value="MPN64016.1"/>
    <property type="molecule type" value="Genomic_DNA"/>
</dbReference>